<feature type="region of interest" description="Disordered" evidence="1">
    <location>
        <begin position="394"/>
        <end position="414"/>
    </location>
</feature>
<feature type="domain" description="F-box" evidence="3">
    <location>
        <begin position="8"/>
        <end position="49"/>
    </location>
</feature>
<proteinExistence type="predicted"/>
<keyword evidence="2" id="KW-0472">Membrane</keyword>
<evidence type="ECO:0000256" key="1">
    <source>
        <dbReference type="SAM" id="MobiDB-lite"/>
    </source>
</evidence>
<evidence type="ECO:0000313" key="6">
    <source>
        <dbReference type="Proteomes" id="UP001370490"/>
    </source>
</evidence>
<protein>
    <submittedName>
        <fullName evidence="5">F-box domain</fullName>
    </submittedName>
</protein>
<feature type="domain" description="KIB1-4 beta-propeller" evidence="4">
    <location>
        <begin position="95"/>
        <end position="325"/>
    </location>
</feature>
<name>A0AAN8ZGY1_9MAGN</name>
<gene>
    <name evidence="5" type="ORF">RJ641_036467</name>
</gene>
<accession>A0AAN8ZGY1</accession>
<keyword evidence="6" id="KW-1185">Reference proteome</keyword>
<dbReference type="InterPro" id="IPR005174">
    <property type="entry name" value="KIB1-4_b-propeller"/>
</dbReference>
<dbReference type="AlphaFoldDB" id="A0AAN8ZGY1"/>
<keyword evidence="2" id="KW-1133">Transmembrane helix</keyword>
<evidence type="ECO:0000259" key="3">
    <source>
        <dbReference type="Pfam" id="PF00646"/>
    </source>
</evidence>
<dbReference type="InterPro" id="IPR036047">
    <property type="entry name" value="F-box-like_dom_sf"/>
</dbReference>
<feature type="transmembrane region" description="Helical" evidence="2">
    <location>
        <begin position="202"/>
        <end position="221"/>
    </location>
</feature>
<sequence length="414" mass="47235">MKKPWRNWADLPKDILTIIAGKLSRTNQVRFRGVCKSWKNIVHDILPWHGGFLACDDVFLDPKIWIFCCLLGPTSDESIEGIKCLGRKRGKRNSSRLHKFVNSQVQGSRYGWLFCCSNLRRSVFLFLYNPLTYDIWELPELHATDYDSILVEVSSSPASSDCIFFVLSHDVPNHQISLNICCKGDKGWRKHVLVTPGQFESIIYMAGTVYCVSSYGVLAAFSVSDLEWRVLTQRLDVMDIHVWYAYLVICNGELILVLIDDKARCRIFALDASSDPPAWVRRNTVGDQTLFLGGTSFSVSVSSVAEKFTDGIFFLDPFNISENDEIEIVFYSLKEDQKYPHPFSDYLATGKTEPTKWQKLKFNLMYKQLKTKNKMARREPIATYAQALNKKGVDEVKPMSSPHSSSSKSHYTSI</sequence>
<evidence type="ECO:0000259" key="4">
    <source>
        <dbReference type="Pfam" id="PF03478"/>
    </source>
</evidence>
<dbReference type="EMBL" id="JBAMMX010000009">
    <property type="protein sequence ID" value="KAK6933573.1"/>
    <property type="molecule type" value="Genomic_DNA"/>
</dbReference>
<feature type="transmembrane region" description="Helical" evidence="2">
    <location>
        <begin position="241"/>
        <end position="259"/>
    </location>
</feature>
<dbReference type="Proteomes" id="UP001370490">
    <property type="component" value="Unassembled WGS sequence"/>
</dbReference>
<evidence type="ECO:0000256" key="2">
    <source>
        <dbReference type="SAM" id="Phobius"/>
    </source>
</evidence>
<feature type="compositionally biased region" description="Low complexity" evidence="1">
    <location>
        <begin position="398"/>
        <end position="414"/>
    </location>
</feature>
<comment type="caution">
    <text evidence="5">The sequence shown here is derived from an EMBL/GenBank/DDBJ whole genome shotgun (WGS) entry which is preliminary data.</text>
</comment>
<dbReference type="Gene3D" id="1.20.1280.50">
    <property type="match status" value="1"/>
</dbReference>
<dbReference type="SUPFAM" id="SSF81383">
    <property type="entry name" value="F-box domain"/>
    <property type="match status" value="1"/>
</dbReference>
<reference evidence="5 6" key="1">
    <citation type="submission" date="2023-12" db="EMBL/GenBank/DDBJ databases">
        <title>A high-quality genome assembly for Dillenia turbinata (Dilleniales).</title>
        <authorList>
            <person name="Chanderbali A."/>
        </authorList>
    </citation>
    <scope>NUCLEOTIDE SEQUENCE [LARGE SCALE GENOMIC DNA]</scope>
    <source>
        <strain evidence="5">LSX21</strain>
        <tissue evidence="5">Leaf</tissue>
    </source>
</reference>
<evidence type="ECO:0000313" key="5">
    <source>
        <dbReference type="EMBL" id="KAK6933573.1"/>
    </source>
</evidence>
<dbReference type="Pfam" id="PF00646">
    <property type="entry name" value="F-box"/>
    <property type="match status" value="1"/>
</dbReference>
<dbReference type="Pfam" id="PF03478">
    <property type="entry name" value="Beta-prop_KIB1-4"/>
    <property type="match status" value="1"/>
</dbReference>
<organism evidence="5 6">
    <name type="scientific">Dillenia turbinata</name>
    <dbReference type="NCBI Taxonomy" id="194707"/>
    <lineage>
        <taxon>Eukaryota</taxon>
        <taxon>Viridiplantae</taxon>
        <taxon>Streptophyta</taxon>
        <taxon>Embryophyta</taxon>
        <taxon>Tracheophyta</taxon>
        <taxon>Spermatophyta</taxon>
        <taxon>Magnoliopsida</taxon>
        <taxon>eudicotyledons</taxon>
        <taxon>Gunneridae</taxon>
        <taxon>Pentapetalae</taxon>
        <taxon>Dilleniales</taxon>
        <taxon>Dilleniaceae</taxon>
        <taxon>Dillenia</taxon>
    </lineage>
</organism>
<keyword evidence="2" id="KW-0812">Transmembrane</keyword>
<dbReference type="PANTHER" id="PTHR33110">
    <property type="entry name" value="F-BOX/KELCH-REPEAT PROTEIN-RELATED"/>
    <property type="match status" value="1"/>
</dbReference>
<dbReference type="InterPro" id="IPR001810">
    <property type="entry name" value="F-box_dom"/>
</dbReference>